<feature type="domain" description="Flavin reductase like" evidence="5">
    <location>
        <begin position="69"/>
        <end position="228"/>
    </location>
</feature>
<dbReference type="RefSeq" id="XP_018988585.1">
    <property type="nucleotide sequence ID" value="XM_019130293.1"/>
</dbReference>
<evidence type="ECO:0000256" key="4">
    <source>
        <dbReference type="ARBA" id="ARBA00038054"/>
    </source>
</evidence>
<dbReference type="GeneID" id="30148146"/>
<comment type="cofactor">
    <cofactor evidence="1">
        <name>FMN</name>
        <dbReference type="ChEBI" id="CHEBI:58210"/>
    </cofactor>
</comment>
<evidence type="ECO:0000256" key="1">
    <source>
        <dbReference type="ARBA" id="ARBA00001917"/>
    </source>
</evidence>
<dbReference type="OrthoDB" id="10250990at2759"/>
<dbReference type="InterPro" id="IPR012349">
    <property type="entry name" value="Split_barrel_FMN-bd"/>
</dbReference>
<evidence type="ECO:0000313" key="7">
    <source>
        <dbReference type="Proteomes" id="UP000094336"/>
    </source>
</evidence>
<accession>A0A1E3R1I1</accession>
<dbReference type="EMBL" id="KV454426">
    <property type="protein sequence ID" value="ODQ83257.1"/>
    <property type="molecule type" value="Genomic_DNA"/>
</dbReference>
<organism evidence="6 7">
    <name type="scientific">Babjeviella inositovora NRRL Y-12698</name>
    <dbReference type="NCBI Taxonomy" id="984486"/>
    <lineage>
        <taxon>Eukaryota</taxon>
        <taxon>Fungi</taxon>
        <taxon>Dikarya</taxon>
        <taxon>Ascomycota</taxon>
        <taxon>Saccharomycotina</taxon>
        <taxon>Pichiomycetes</taxon>
        <taxon>Serinales incertae sedis</taxon>
        <taxon>Babjeviella</taxon>
    </lineage>
</organism>
<gene>
    <name evidence="6" type="ORF">BABINDRAFT_164950</name>
</gene>
<evidence type="ECO:0000313" key="6">
    <source>
        <dbReference type="EMBL" id="ODQ83257.1"/>
    </source>
</evidence>
<reference evidence="7" key="1">
    <citation type="submission" date="2016-05" db="EMBL/GenBank/DDBJ databases">
        <title>Comparative genomics of biotechnologically important yeasts.</title>
        <authorList>
            <consortium name="DOE Joint Genome Institute"/>
            <person name="Riley R."/>
            <person name="Haridas S."/>
            <person name="Wolfe K.H."/>
            <person name="Lopes M.R."/>
            <person name="Hittinger C.T."/>
            <person name="Goker M."/>
            <person name="Salamov A."/>
            <person name="Wisecaver J."/>
            <person name="Long T.M."/>
            <person name="Aerts A.L."/>
            <person name="Barry K."/>
            <person name="Choi C."/>
            <person name="Clum A."/>
            <person name="Coughlan A.Y."/>
            <person name="Deshpande S."/>
            <person name="Douglass A.P."/>
            <person name="Hanson S.J."/>
            <person name="Klenk H.-P."/>
            <person name="Labutti K."/>
            <person name="Lapidus A."/>
            <person name="Lindquist E."/>
            <person name="Lipzen A."/>
            <person name="Meier-Kolthoff J.P."/>
            <person name="Ohm R.A."/>
            <person name="Otillar R.P."/>
            <person name="Pangilinan J."/>
            <person name="Peng Y."/>
            <person name="Rokas A."/>
            <person name="Rosa C.A."/>
            <person name="Scheuner C."/>
            <person name="Sibirny A.A."/>
            <person name="Slot J.C."/>
            <person name="Stielow J.B."/>
            <person name="Sun H."/>
            <person name="Kurtzman C.P."/>
            <person name="Blackwell M."/>
            <person name="Grigoriev I.V."/>
            <person name="Jeffries T.W."/>
        </authorList>
    </citation>
    <scope>NUCLEOTIDE SEQUENCE [LARGE SCALE GENOMIC DNA]</scope>
    <source>
        <strain evidence="7">NRRL Y-12698</strain>
    </source>
</reference>
<dbReference type="Gene3D" id="2.30.110.10">
    <property type="entry name" value="Electron Transport, Fmn-binding Protein, Chain A"/>
    <property type="match status" value="1"/>
</dbReference>
<evidence type="ECO:0000256" key="2">
    <source>
        <dbReference type="ARBA" id="ARBA00022630"/>
    </source>
</evidence>
<protein>
    <recommendedName>
        <fullName evidence="5">Flavin reductase like domain-containing protein</fullName>
    </recommendedName>
</protein>
<keyword evidence="2" id="KW-0285">Flavoprotein</keyword>
<evidence type="ECO:0000256" key="3">
    <source>
        <dbReference type="ARBA" id="ARBA00022643"/>
    </source>
</evidence>
<dbReference type="Pfam" id="PF01613">
    <property type="entry name" value="Flavin_Reduct"/>
    <property type="match status" value="1"/>
</dbReference>
<dbReference type="InterPro" id="IPR002563">
    <property type="entry name" value="Flavin_Rdtase-like_dom"/>
</dbReference>
<name>A0A1E3R1I1_9ASCO</name>
<dbReference type="Proteomes" id="UP000094336">
    <property type="component" value="Unassembled WGS sequence"/>
</dbReference>
<sequence>MTQQKKEILPTFDTRNSHYKLHQTINPNWKQGSGANKVLYPEALWEKVPKSEVTPSSRSVADNYKLLISTVTPRPIALISSINPVTNTENLAPFSFFNVVNVDPPLFCVGISGGPGRFKDTPANILATGECTINIMSEWFVEAANYTCIDSPPDVSEWELSGLTPLPSTLVKPQHVQESAFSIEGKLVTHHKWYSEKDDTKQTGTLLIIQAVNFHIRDDLLNESTNEADMEKLKPVGRLGGVVYSTIHSGFDLPKKFYQKDYLDQLEN</sequence>
<keyword evidence="3" id="KW-0288">FMN</keyword>
<dbReference type="SMART" id="SM00903">
    <property type="entry name" value="Flavin_Reduct"/>
    <property type="match status" value="1"/>
</dbReference>
<dbReference type="SUPFAM" id="SSF50475">
    <property type="entry name" value="FMN-binding split barrel"/>
    <property type="match status" value="1"/>
</dbReference>
<evidence type="ECO:0000259" key="5">
    <source>
        <dbReference type="SMART" id="SM00903"/>
    </source>
</evidence>
<proteinExistence type="inferred from homology"/>
<keyword evidence="7" id="KW-1185">Reference proteome</keyword>
<comment type="similarity">
    <text evidence="4">Belongs to the flavoredoxin family.</text>
</comment>
<dbReference type="PANTHER" id="PTHR33798:SF5">
    <property type="entry name" value="FLAVIN REDUCTASE LIKE DOMAIN-CONTAINING PROTEIN"/>
    <property type="match status" value="1"/>
</dbReference>
<dbReference type="PANTHER" id="PTHR33798">
    <property type="entry name" value="FLAVOPROTEIN OXYGENASE"/>
    <property type="match status" value="1"/>
</dbReference>
<dbReference type="AlphaFoldDB" id="A0A1E3R1I1"/>
<dbReference type="GO" id="GO:0010181">
    <property type="term" value="F:FMN binding"/>
    <property type="evidence" value="ECO:0007669"/>
    <property type="project" value="InterPro"/>
</dbReference>